<keyword evidence="3" id="KW-1185">Reference proteome</keyword>
<evidence type="ECO:0000313" key="2">
    <source>
        <dbReference type="EMBL" id="KAJ3506647.1"/>
    </source>
</evidence>
<dbReference type="OrthoDB" id="3248986at2759"/>
<accession>A0A9W8MW40</accession>
<reference evidence="2" key="1">
    <citation type="submission" date="2022-07" db="EMBL/GenBank/DDBJ databases">
        <title>Genome Sequence of Agrocybe chaxingu.</title>
        <authorList>
            <person name="Buettner E."/>
        </authorList>
    </citation>
    <scope>NUCLEOTIDE SEQUENCE</scope>
    <source>
        <strain evidence="2">MP-N11</strain>
    </source>
</reference>
<sequence>MDIKLADGPGITFDKAKNAPTDDEMKEGNHILQFGSKSALSSLHLPVLQQLCSETSTLTPRAKKPALIQSLLDYRVRQGWFTSAGKPIITEDAIDSSPTPDHTSNFVYPPNPSPSPKVRIKTFEDANDFYLTASKTMMFKLTKPDLIYLFNCKVKQDHSLSEEEVASLSNEELRSFIQIKRKTDGIVNNKGCLFSTNPTKTRVLGTEVLAAVREDMERLSLPSWVPRAPAHPGEKRWGKFSADQWRTFCTLILPITLIRLWGSHPEDSREKQQLDNFLHLVAAVKIGTQRKITKSDIAQYEIHMHTYLTTLLTLYENAEITPYQHLALHFGPLLENFGPTQSWRCFPFERYNYLMQKIPTNQKFGELEKTMFRKFCNAQNLRTLFTPPNIPSVLTPLVDLYRDRFTADVRGTLLQDSIQHDSSYQPLEESITWKSSQMMNLPSTTFEILRGWILENDELMGDQPISRRVFDRDEITRIGQTFSTQDTSTSNCHVVHMQSNENWTAACIQSLFSHTRTRSNGSSITQTFALVREYGALRGSDVAHDDYRHYPDIGCQLFHTRFTKIHRLLTLDQIDGHFAYIIQAIGGKERLLALRLQQVSSWSLIVRKI</sequence>
<dbReference type="AlphaFoldDB" id="A0A9W8MW40"/>
<proteinExistence type="predicted"/>
<gene>
    <name evidence="2" type="ORF">NLJ89_g6753</name>
</gene>
<dbReference type="PANTHER" id="PTHR46579">
    <property type="entry name" value="F5/8 TYPE C DOMAIN-CONTAINING PROTEIN-RELATED"/>
    <property type="match status" value="1"/>
</dbReference>
<feature type="region of interest" description="Disordered" evidence="1">
    <location>
        <begin position="1"/>
        <end position="23"/>
    </location>
</feature>
<dbReference type="EMBL" id="JANKHO010000743">
    <property type="protein sequence ID" value="KAJ3506647.1"/>
    <property type="molecule type" value="Genomic_DNA"/>
</dbReference>
<dbReference type="Proteomes" id="UP001148786">
    <property type="component" value="Unassembled WGS sequence"/>
</dbReference>
<name>A0A9W8MW40_9AGAR</name>
<evidence type="ECO:0008006" key="4">
    <source>
        <dbReference type="Google" id="ProtNLM"/>
    </source>
</evidence>
<evidence type="ECO:0000256" key="1">
    <source>
        <dbReference type="SAM" id="MobiDB-lite"/>
    </source>
</evidence>
<evidence type="ECO:0000313" key="3">
    <source>
        <dbReference type="Proteomes" id="UP001148786"/>
    </source>
</evidence>
<comment type="caution">
    <text evidence="2">The sequence shown here is derived from an EMBL/GenBank/DDBJ whole genome shotgun (WGS) entry which is preliminary data.</text>
</comment>
<dbReference type="PANTHER" id="PTHR46579:SF1">
    <property type="entry name" value="F5_8 TYPE C DOMAIN-CONTAINING PROTEIN"/>
    <property type="match status" value="1"/>
</dbReference>
<protein>
    <recommendedName>
        <fullName evidence="4">DUF4218 domain-containing protein</fullName>
    </recommendedName>
</protein>
<organism evidence="2 3">
    <name type="scientific">Agrocybe chaxingu</name>
    <dbReference type="NCBI Taxonomy" id="84603"/>
    <lineage>
        <taxon>Eukaryota</taxon>
        <taxon>Fungi</taxon>
        <taxon>Dikarya</taxon>
        <taxon>Basidiomycota</taxon>
        <taxon>Agaricomycotina</taxon>
        <taxon>Agaricomycetes</taxon>
        <taxon>Agaricomycetidae</taxon>
        <taxon>Agaricales</taxon>
        <taxon>Agaricineae</taxon>
        <taxon>Strophariaceae</taxon>
        <taxon>Agrocybe</taxon>
    </lineage>
</organism>